<proteinExistence type="predicted"/>
<feature type="repeat" description="ANK" evidence="3">
    <location>
        <begin position="164"/>
        <end position="197"/>
    </location>
</feature>
<feature type="repeat" description="ANK" evidence="3">
    <location>
        <begin position="1013"/>
        <end position="1046"/>
    </location>
</feature>
<evidence type="ECO:0000313" key="5">
    <source>
        <dbReference type="EnsemblMetazoa" id="Aqu2.1.21659_001"/>
    </source>
</evidence>
<feature type="repeat" description="ANK" evidence="3">
    <location>
        <begin position="1571"/>
        <end position="1604"/>
    </location>
</feature>
<organism evidence="5">
    <name type="scientific">Amphimedon queenslandica</name>
    <name type="common">Sponge</name>
    <dbReference type="NCBI Taxonomy" id="400682"/>
    <lineage>
        <taxon>Eukaryota</taxon>
        <taxon>Metazoa</taxon>
        <taxon>Porifera</taxon>
        <taxon>Demospongiae</taxon>
        <taxon>Heteroscleromorpha</taxon>
        <taxon>Haplosclerida</taxon>
        <taxon>Niphatidae</taxon>
        <taxon>Amphimedon</taxon>
    </lineage>
</organism>
<protein>
    <submittedName>
        <fullName evidence="5">Uncharacterized protein</fullName>
    </submittedName>
</protein>
<dbReference type="InterPro" id="IPR002110">
    <property type="entry name" value="Ankyrin_rpt"/>
</dbReference>
<dbReference type="EnsemblMetazoa" id="Aqu2.1.21659_001">
    <property type="protein sequence ID" value="Aqu2.1.21659_001"/>
    <property type="gene ID" value="Aqu2.1.21659"/>
</dbReference>
<dbReference type="OrthoDB" id="539213at2759"/>
<feature type="repeat" description="ANK" evidence="3">
    <location>
        <begin position="405"/>
        <end position="437"/>
    </location>
</feature>
<feature type="repeat" description="ANK" evidence="3">
    <location>
        <begin position="507"/>
        <end position="527"/>
    </location>
</feature>
<dbReference type="PROSITE" id="PS50297">
    <property type="entry name" value="ANK_REP_REGION"/>
    <property type="match status" value="11"/>
</dbReference>
<dbReference type="Gene3D" id="1.25.40.20">
    <property type="entry name" value="Ankyrin repeat-containing domain"/>
    <property type="match status" value="12"/>
</dbReference>
<keyword evidence="1" id="KW-0677">Repeat</keyword>
<dbReference type="Pfam" id="PF12796">
    <property type="entry name" value="Ank_2"/>
    <property type="match status" value="12"/>
</dbReference>
<reference evidence="5" key="1">
    <citation type="submission" date="2017-05" db="UniProtKB">
        <authorList>
            <consortium name="EnsemblMetazoa"/>
        </authorList>
    </citation>
    <scope>IDENTIFICATION</scope>
</reference>
<evidence type="ECO:0000256" key="2">
    <source>
        <dbReference type="ARBA" id="ARBA00023043"/>
    </source>
</evidence>
<feature type="region of interest" description="Disordered" evidence="4">
    <location>
        <begin position="718"/>
        <end position="756"/>
    </location>
</feature>
<keyword evidence="2 3" id="KW-0040">ANK repeat</keyword>
<feature type="repeat" description="ANK" evidence="3">
    <location>
        <begin position="539"/>
        <end position="560"/>
    </location>
</feature>
<feature type="repeat" description="ANK" evidence="3">
    <location>
        <begin position="1949"/>
        <end position="1970"/>
    </location>
</feature>
<feature type="repeat" description="ANK" evidence="3">
    <location>
        <begin position="1814"/>
        <end position="1846"/>
    </location>
</feature>
<dbReference type="SMART" id="SM00248">
    <property type="entry name" value="ANK"/>
    <property type="match status" value="48"/>
</dbReference>
<evidence type="ECO:0000256" key="1">
    <source>
        <dbReference type="ARBA" id="ARBA00022737"/>
    </source>
</evidence>
<dbReference type="Pfam" id="PF13637">
    <property type="entry name" value="Ank_4"/>
    <property type="match status" value="2"/>
</dbReference>
<dbReference type="InParanoid" id="A0A1X7U1Q0"/>
<feature type="repeat" description="ANK" evidence="3">
    <location>
        <begin position="1914"/>
        <end position="1934"/>
    </location>
</feature>
<accession>A0A1X7U1Q0</accession>
<evidence type="ECO:0000256" key="3">
    <source>
        <dbReference type="PROSITE-ProRule" id="PRU00023"/>
    </source>
</evidence>
<feature type="repeat" description="ANK" evidence="3">
    <location>
        <begin position="2091"/>
        <end position="2113"/>
    </location>
</feature>
<feature type="repeat" description="ANK" evidence="3">
    <location>
        <begin position="1881"/>
        <end position="1913"/>
    </location>
</feature>
<feature type="repeat" description="ANK" evidence="3">
    <location>
        <begin position="472"/>
        <end position="504"/>
    </location>
</feature>
<sequence length="2244" mass="250379">MTCLHHSCRHGHIDITQYLIKTDNKGRTLVHHAAQSGNFDLVQYLITEQGLSPNAVDKNCLTALHYASLSLNLSLVKELITTYQLNPHQADSNGKLPIHYAAESGDILLLELYVKDYKCSLSLTDNKGRNVIHFSSLEGHTHFIKHITSQHPQYISLLHSTDNEGRIPLHYACESGNFQVVTFLINDMKCDVNAKNTRDSTCVSFACGSGNLDLVQLLIQQYKLQPLATDKYGFTTLHAAVHFGHTHILEWYSQEYSVDITNHTSNNKYTLAHSAAYQGKLHCLQELINKYQCDVNATTVTGSTVLHKACEGGHAPVVLYLTSLPQCNLAAKTSNGSTVLHITCKYSDSLPILKHLVENHKLDLSAVNDEGIDSIYYACSNGRLNLIQYIIEHIPSSLDLPHNKYGFTPFLFAVYFNQLEVIKYLISKKCNLSATDDEGSGAVHISVERGHLNVLKYLVDNNYCNPNATNHQDRTPLHVAVAAEQFQILQYLLEINSSLLINSNDKDGDTPLHLACMKGQQKMVSLLSRFTNINITNKKGQTPLHLAVASGHKDTAEALLFLVTGSSTHHDLLTATDNEGSNVLHTACSNGHIDVFLYLFSIYPDGINVLDNRKRTLLHAASINDFYPVYDKVRPLSAHWEQIAISLRLRIDTINSIEANFSGKDLSCLRKVFEYWLKKDYDYKTNGIPCWRRVCVAVKEGGGDPALADEIAREHPLPAIPPAGSTRLSSKEKSVTPETDEAAMSPASTDRITRTSKYGSSEKSFELTSKLYDLQDEFDEAIRKTKNSFKSSDIPKIIDYLITHTMSLLGPNKKQKTIAKEIAQAVKEEFENVKTLSELFTLLQYNGGLLKDADAVQFGVKGVPPGTRIMIAKVDRDDYTLDDIFFFRRAIPKGLDIPEYDLYFSFVYDGSLCLGYFIPEYLYSLLFPLTTKLQQQLASIGITELSCGEDKYDLREFSIEEVKHSSTDIDICDPLWYENTSTPLHEAAWRGLKDEVQWLLDKFDNSTYHRSLHGWTPLHSASYGGHIEILQLLIHQYGIDPNEGDDNSVSSIHMASYKGHLSIVQYLVDTCHVPPDQPDNSNNTASLYSAMGGHCNLVEFFIERNCNTFQINFHNESLSLLACKSGELALVHKLESLNLFLSDDITKSRSGIIHYTCCSMNNKSVELLKYLSHRYQLPIDVKDQYGRTPLHYASWFASSSVVEYIVSIQGKEALLVNDIDSKSCLHYACDAAIHIPAGIVYSKLKAQNDASDIDIINRTKIKTNIDFIKRNKRVKLFSSLLKKASTCPNFDINATTNDGRSLLHYASHSDSTLLVKALEEYNINCTLDYNGRSPVNYAAWSGSTSVLSYIISQYNLNANDTDTYSCTPLVYSCRSGSINSVKYLIINHNSDPNITDKYGMACLHHSCRNGHIDITQYLIEVQHSDINKTDNEGRTLVHHAAWSGDFDLVQYLITEQGLSSTAVTKNGLTALHYASLSLNLCLVKELITTYQLDPHQADSNGKLPIHYAAESGDILLLELYVEDYKHSLCLTDSKGGNVIHFSSLKGHTHFVKHITSQYPQHISLLHSTNYEGRIPLHSACEGGNIQLVTFLINDIKCDVNAKNTRDQTCVTFACFSGNLDLVQLLIQQYKLDHLATDKYGFTALHGVVGSADHTHILDWYSQEYSVDITNHTNNYKYTLAHLAAYGGKLHCLQELINKYQCDVNATTTDTGSTVLHLTCKRGHVPLVLYLTSLPQCNVAAKTSNGSTVLHITCEYSDSLPILKHLVENHQLDLCAVNDEGMAPIHLVCSNGRLNMIQYIIEHIPSSLELPHSKDGHTPFLIAVYFNQLEVIKYLISKKCNVSATDDEGSGAVHISVARGHLNVLKYLIDNNYCNPNATDHQDRTPLHVAVVAEQFETLEQLIKSSLPKNVQDKDGDTPLHFACMRGQQKMVSLLTSSTNINIILLTNKKGQTPLHLAAASGHKDTAEALLFSVTGSSTHHNLLTATDNEGSTVFHTACSNGQIDMLRYLSSIYPQGINVMDKRGRGLLHAACEGGDIGIVKTLIETHGLDPLAEDKDGITCLHLLAERKRVYIYQYFELKIVSNPVPNNKSGCTPLHYASRSDNIRMVCYLIETFPCTPDDPDNNGYTSVHGACEAGSMELVQYFLTNLKCNALAETDDCKTMIYFASKSSNLELVRFLIEVFSLKPRPHDIEIAQSVNPDSSVVKYLQEIHYDLFLLQQSKVSGYHEKLEGQQVDPPGQNIVS</sequence>
<feature type="compositionally biased region" description="Polar residues" evidence="4">
    <location>
        <begin position="746"/>
        <end position="756"/>
    </location>
</feature>
<name>A0A1X7U1Q0_AMPQE</name>
<dbReference type="SUPFAM" id="SSF48403">
    <property type="entry name" value="Ankyrin repeat"/>
    <property type="match status" value="6"/>
</dbReference>
<dbReference type="InterPro" id="IPR036770">
    <property type="entry name" value="Ankyrin_rpt-contain_sf"/>
</dbReference>
<dbReference type="PANTHER" id="PTHR24198">
    <property type="entry name" value="ANKYRIN REPEAT AND PROTEIN KINASE DOMAIN-CONTAINING PROTEIN"/>
    <property type="match status" value="1"/>
</dbReference>
<dbReference type="PANTHER" id="PTHR24198:SF165">
    <property type="entry name" value="ANKYRIN REPEAT-CONTAINING PROTEIN-RELATED"/>
    <property type="match status" value="1"/>
</dbReference>
<evidence type="ECO:0000256" key="4">
    <source>
        <dbReference type="SAM" id="MobiDB-lite"/>
    </source>
</evidence>
<dbReference type="PROSITE" id="PS50088">
    <property type="entry name" value="ANK_REPEAT"/>
    <property type="match status" value="13"/>
</dbReference>
<feature type="repeat" description="ANK" evidence="3">
    <location>
        <begin position="25"/>
        <end position="58"/>
    </location>
</feature>
<dbReference type="Pfam" id="PF00023">
    <property type="entry name" value="Ank"/>
    <property type="match status" value="2"/>
</dbReference>